<proteinExistence type="predicted"/>
<dbReference type="Proteomes" id="UP001310386">
    <property type="component" value="Unassembled WGS sequence"/>
</dbReference>
<feature type="chain" id="PRO_5046472813" description="LTXXQ motif family protein" evidence="2">
    <location>
        <begin position="26"/>
        <end position="226"/>
    </location>
</feature>
<keyword evidence="4" id="KW-1185">Reference proteome</keyword>
<feature type="signal peptide" evidence="2">
    <location>
        <begin position="1"/>
        <end position="25"/>
    </location>
</feature>
<gene>
    <name evidence="3" type="ORF">VF724_13060</name>
</gene>
<evidence type="ECO:0000313" key="3">
    <source>
        <dbReference type="EMBL" id="MEB3102593.1"/>
    </source>
</evidence>
<comment type="caution">
    <text evidence="3">The sequence shown here is derived from an EMBL/GenBank/DDBJ whole genome shotgun (WGS) entry which is preliminary data.</text>
</comment>
<organism evidence="3 4">
    <name type="scientific">Ferviditalea candida</name>
    <dbReference type="NCBI Taxonomy" id="3108399"/>
    <lineage>
        <taxon>Bacteria</taxon>
        <taxon>Bacillati</taxon>
        <taxon>Bacillota</taxon>
        <taxon>Bacilli</taxon>
        <taxon>Bacillales</taxon>
        <taxon>Paenibacillaceae</taxon>
        <taxon>Ferviditalea</taxon>
    </lineage>
</organism>
<evidence type="ECO:0000256" key="1">
    <source>
        <dbReference type="SAM" id="MobiDB-lite"/>
    </source>
</evidence>
<accession>A0ABU5ZJB7</accession>
<reference evidence="3" key="1">
    <citation type="submission" date="2023-12" db="EMBL/GenBank/DDBJ databases">
        <title>Fervidustalea candida gen. nov., sp. nov., a novel member of the family Paenibacillaceae isolated from a geothermal area.</title>
        <authorList>
            <person name="Li W.-J."/>
            <person name="Jiao J.-Y."/>
            <person name="Chen Y."/>
        </authorList>
    </citation>
    <scope>NUCLEOTIDE SEQUENCE</scope>
    <source>
        <strain evidence="3">SYSU GA230002</strain>
    </source>
</reference>
<evidence type="ECO:0008006" key="5">
    <source>
        <dbReference type="Google" id="ProtNLM"/>
    </source>
</evidence>
<keyword evidence="2" id="KW-0732">Signal</keyword>
<evidence type="ECO:0000256" key="2">
    <source>
        <dbReference type="SAM" id="SignalP"/>
    </source>
</evidence>
<evidence type="ECO:0000313" key="4">
    <source>
        <dbReference type="Proteomes" id="UP001310386"/>
    </source>
</evidence>
<feature type="region of interest" description="Disordered" evidence="1">
    <location>
        <begin position="48"/>
        <end position="71"/>
    </location>
</feature>
<dbReference type="RefSeq" id="WP_371754715.1">
    <property type="nucleotide sequence ID" value="NZ_JAYJLD010000019.1"/>
</dbReference>
<protein>
    <recommendedName>
        <fullName evidence="5">LTXXQ motif family protein</fullName>
    </recommendedName>
</protein>
<feature type="region of interest" description="Disordered" evidence="1">
    <location>
        <begin position="149"/>
        <end position="171"/>
    </location>
</feature>
<sequence length="226" mass="25429">MKNWKKIWIPATLALMVAIPGAAFAASDANSSTAAQDQGLAQGHHFAGKFGKGRGFQGHQTQRGEQGRGGMDVNHQEYMLLLAEKYTPDQLNDWKVAFSEQKSIMDQIKTLKDAKKAEFQQNRQQMQQQMQDLKKKIDSGEITKEQAMEQMKQSRDAGKAGLNDSKASMKDQMQADKALHDQFNQAIQTLLDSNNTDAVKTVLPKMLDHLKQQNQKLTEQLNQLKQ</sequence>
<dbReference type="EMBL" id="JAYJLD010000019">
    <property type="protein sequence ID" value="MEB3102593.1"/>
    <property type="molecule type" value="Genomic_DNA"/>
</dbReference>
<feature type="compositionally biased region" description="Basic and acidic residues" evidence="1">
    <location>
        <begin position="149"/>
        <end position="158"/>
    </location>
</feature>
<name>A0ABU5ZJB7_9BACL</name>